<evidence type="ECO:0000256" key="1">
    <source>
        <dbReference type="SAM" id="SignalP"/>
    </source>
</evidence>
<name>A0ABS4QIN9_9NOCA</name>
<proteinExistence type="predicted"/>
<evidence type="ECO:0000313" key="3">
    <source>
        <dbReference type="Proteomes" id="UP001519325"/>
    </source>
</evidence>
<feature type="chain" id="PRO_5046738906" evidence="1">
    <location>
        <begin position="33"/>
        <end position="122"/>
    </location>
</feature>
<organism evidence="2 3">
    <name type="scientific">Nocardia goodfellowii</name>
    <dbReference type="NCBI Taxonomy" id="882446"/>
    <lineage>
        <taxon>Bacteria</taxon>
        <taxon>Bacillati</taxon>
        <taxon>Actinomycetota</taxon>
        <taxon>Actinomycetes</taxon>
        <taxon>Mycobacteriales</taxon>
        <taxon>Nocardiaceae</taxon>
        <taxon>Nocardia</taxon>
    </lineage>
</organism>
<dbReference type="RefSeq" id="WP_245365999.1">
    <property type="nucleotide sequence ID" value="NZ_JAGGMR010000001.1"/>
</dbReference>
<protein>
    <submittedName>
        <fullName evidence="2">Uncharacterized protein</fullName>
    </submittedName>
</protein>
<accession>A0ABS4QIN9</accession>
<keyword evidence="1" id="KW-0732">Signal</keyword>
<evidence type="ECO:0000313" key="2">
    <source>
        <dbReference type="EMBL" id="MBP2190526.1"/>
    </source>
</evidence>
<reference evidence="2 3" key="1">
    <citation type="submission" date="2021-03" db="EMBL/GenBank/DDBJ databases">
        <title>Sequencing the genomes of 1000 actinobacteria strains.</title>
        <authorList>
            <person name="Klenk H.-P."/>
        </authorList>
    </citation>
    <scope>NUCLEOTIDE SEQUENCE [LARGE SCALE GENOMIC DNA]</scope>
    <source>
        <strain evidence="2 3">DSM 45516</strain>
    </source>
</reference>
<dbReference type="Proteomes" id="UP001519325">
    <property type="component" value="Unassembled WGS sequence"/>
</dbReference>
<keyword evidence="3" id="KW-1185">Reference proteome</keyword>
<gene>
    <name evidence="2" type="ORF">BJ987_003427</name>
</gene>
<feature type="signal peptide" evidence="1">
    <location>
        <begin position="1"/>
        <end position="32"/>
    </location>
</feature>
<comment type="caution">
    <text evidence="2">The sequence shown here is derived from an EMBL/GenBank/DDBJ whole genome shotgun (WGS) entry which is preliminary data.</text>
</comment>
<dbReference type="EMBL" id="JAGGMR010000001">
    <property type="protein sequence ID" value="MBP2190526.1"/>
    <property type="molecule type" value="Genomic_DNA"/>
</dbReference>
<sequence>MSKPIVATARVTVAAVLGLGVAAVIGSGTAQAAPQDCAITRDLVSATATCRDHDAPAGREYALIVDCFGLHGIPNAFPLLAIGPYSGSWSGSFSPSGQGSASCLGPYSVGTATGARVVIYRD</sequence>